<evidence type="ECO:0000313" key="2">
    <source>
        <dbReference type="EMBL" id="CAL5977376.1"/>
    </source>
</evidence>
<reference evidence="2 3" key="2">
    <citation type="submission" date="2024-07" db="EMBL/GenBank/DDBJ databases">
        <authorList>
            <person name="Akdeniz Z."/>
        </authorList>
    </citation>
    <scope>NUCLEOTIDE SEQUENCE [LARGE SCALE GENOMIC DNA]</scope>
</reference>
<gene>
    <name evidence="2" type="ORF">HINF_LOCUS4268</name>
    <name evidence="1" type="ORF">HINF_LOCUS6705</name>
</gene>
<dbReference type="Proteomes" id="UP001642409">
    <property type="component" value="Unassembled WGS sequence"/>
</dbReference>
<accession>A0AA86TJ54</accession>
<comment type="caution">
    <text evidence="1">The sequence shown here is derived from an EMBL/GenBank/DDBJ whole genome shotgun (WGS) entry which is preliminary data.</text>
</comment>
<protein>
    <submittedName>
        <fullName evidence="2">Hypothetical_protein</fullName>
    </submittedName>
</protein>
<evidence type="ECO:0000313" key="1">
    <source>
        <dbReference type="EMBL" id="CAI9919060.1"/>
    </source>
</evidence>
<sequence>MVTSIDVIYGVMSSLITTTGKRNFHSLQLRTFVNTSKFVPVISFKYTQYTITQLIRQSQDSYLPKIVTKITSEVNNVSSSAELTQVVQKMYDIEISLRQRYCVTQFGFVDED</sequence>
<dbReference type="EMBL" id="CATOUU010000171">
    <property type="protein sequence ID" value="CAI9919060.1"/>
    <property type="molecule type" value="Genomic_DNA"/>
</dbReference>
<reference evidence="1" key="1">
    <citation type="submission" date="2023-06" db="EMBL/GenBank/DDBJ databases">
        <authorList>
            <person name="Kurt Z."/>
        </authorList>
    </citation>
    <scope>NUCLEOTIDE SEQUENCE</scope>
</reference>
<organism evidence="1">
    <name type="scientific">Hexamita inflata</name>
    <dbReference type="NCBI Taxonomy" id="28002"/>
    <lineage>
        <taxon>Eukaryota</taxon>
        <taxon>Metamonada</taxon>
        <taxon>Diplomonadida</taxon>
        <taxon>Hexamitidae</taxon>
        <taxon>Hexamitinae</taxon>
        <taxon>Hexamita</taxon>
    </lineage>
</organism>
<dbReference type="EMBL" id="CAXDID020000008">
    <property type="protein sequence ID" value="CAL5977376.1"/>
    <property type="molecule type" value="Genomic_DNA"/>
</dbReference>
<name>A0AA86TJ54_9EUKA</name>
<proteinExistence type="predicted"/>
<keyword evidence="3" id="KW-1185">Reference proteome</keyword>
<dbReference type="AlphaFoldDB" id="A0AA86TJ54"/>
<evidence type="ECO:0000313" key="3">
    <source>
        <dbReference type="Proteomes" id="UP001642409"/>
    </source>
</evidence>